<dbReference type="Proteomes" id="UP001375743">
    <property type="component" value="Unassembled WGS sequence"/>
</dbReference>
<keyword evidence="2" id="KW-0456">Lyase</keyword>
<evidence type="ECO:0000313" key="3">
    <source>
        <dbReference type="Proteomes" id="UP001375743"/>
    </source>
</evidence>
<evidence type="ECO:0000259" key="1">
    <source>
        <dbReference type="Pfam" id="PF01261"/>
    </source>
</evidence>
<dbReference type="InterPro" id="IPR050312">
    <property type="entry name" value="IolE/XylAMocC-like"/>
</dbReference>
<dbReference type="Gene3D" id="3.20.20.150">
    <property type="entry name" value="Divalent-metal-dependent TIM barrel enzymes"/>
    <property type="match status" value="1"/>
</dbReference>
<dbReference type="EC" id="4.2.1.44" evidence="2"/>
<dbReference type="EMBL" id="JBBLZC010000006">
    <property type="protein sequence ID" value="MEK0083008.1"/>
    <property type="molecule type" value="Genomic_DNA"/>
</dbReference>
<dbReference type="PANTHER" id="PTHR12110">
    <property type="entry name" value="HYDROXYPYRUVATE ISOMERASE"/>
    <property type="match status" value="1"/>
</dbReference>
<protein>
    <submittedName>
        <fullName evidence="2">Myo-inosose-2 dehydratase</fullName>
        <ecNumber evidence="2">4.2.1.44</ecNumber>
    </submittedName>
</protein>
<dbReference type="GO" id="GO:0050114">
    <property type="term" value="F:myo-inosose-2 dehydratase activity"/>
    <property type="evidence" value="ECO:0007669"/>
    <property type="project" value="UniProtKB-EC"/>
</dbReference>
<proteinExistence type="predicted"/>
<evidence type="ECO:0000313" key="2">
    <source>
        <dbReference type="EMBL" id="MEK0083008.1"/>
    </source>
</evidence>
<dbReference type="NCBIfam" id="TIGR04379">
    <property type="entry name" value="myo_inos_iolE"/>
    <property type="match status" value="1"/>
</dbReference>
<sequence length="312" mass="33078">MQGGKAPSDALRLGVSPLSWVNEVLEELGRGTTAATCLSEAAAAGYAGVELSRIFPREPAALSRLLSAHGLRLASGWYSGFLADREVEAELEAVRAHAGLLRACGVEVMVYGECGRMAENALDVPMSARLRLAPEEVAAYGDRLTRFAEALRDVFGLALAYHHHLMMVAETFEEIRAVMAATGPAVGLLLDTGHAAAAGFDHARLIEAFGPRINHIHLKDVRADVLAEVRARDLSFNDAVRAGMFTVPGDGAIDFGPLARFLGEGRYAGWLVVEAEQDPMKAPPAATVARAHGFVAERILQSASRAGLAGGD</sequence>
<reference evidence="2 3" key="1">
    <citation type="submission" date="2024-01" db="EMBL/GenBank/DDBJ databases">
        <title>Multi-omics insights into the function and evolution of sodium benzoate biodegradation pathways in Benzoatithermus flavus gen. nov., sp. nov. from hot spring.</title>
        <authorList>
            <person name="Hu C.-J."/>
            <person name="Li W.-J."/>
        </authorList>
    </citation>
    <scope>NUCLEOTIDE SEQUENCE [LARGE SCALE GENOMIC DNA]</scope>
    <source>
        <strain evidence="2 3">SYSU G07066</strain>
    </source>
</reference>
<dbReference type="PANTHER" id="PTHR12110:SF41">
    <property type="entry name" value="INOSOSE DEHYDRATASE"/>
    <property type="match status" value="1"/>
</dbReference>
<accession>A0ABU8XP94</accession>
<dbReference type="InterPro" id="IPR030823">
    <property type="entry name" value="IolE/MocC"/>
</dbReference>
<feature type="domain" description="Xylose isomerase-like TIM barrel" evidence="1">
    <location>
        <begin position="39"/>
        <end position="290"/>
    </location>
</feature>
<dbReference type="SUPFAM" id="SSF51658">
    <property type="entry name" value="Xylose isomerase-like"/>
    <property type="match status" value="1"/>
</dbReference>
<keyword evidence="3" id="KW-1185">Reference proteome</keyword>
<organism evidence="2 3">
    <name type="scientific">Benzoatithermus flavus</name>
    <dbReference type="NCBI Taxonomy" id="3108223"/>
    <lineage>
        <taxon>Bacteria</taxon>
        <taxon>Pseudomonadati</taxon>
        <taxon>Pseudomonadota</taxon>
        <taxon>Alphaproteobacteria</taxon>
        <taxon>Geminicoccales</taxon>
        <taxon>Geminicoccaceae</taxon>
        <taxon>Benzoatithermus</taxon>
    </lineage>
</organism>
<gene>
    <name evidence="2" type="primary">iolE</name>
    <name evidence="2" type="ORF">U1T56_07590</name>
</gene>
<dbReference type="RefSeq" id="WP_418158861.1">
    <property type="nucleotide sequence ID" value="NZ_JBBLZC010000006.1"/>
</dbReference>
<dbReference type="InterPro" id="IPR013022">
    <property type="entry name" value="Xyl_isomerase-like_TIM-brl"/>
</dbReference>
<comment type="caution">
    <text evidence="2">The sequence shown here is derived from an EMBL/GenBank/DDBJ whole genome shotgun (WGS) entry which is preliminary data.</text>
</comment>
<dbReference type="InterPro" id="IPR036237">
    <property type="entry name" value="Xyl_isomerase-like_sf"/>
</dbReference>
<name>A0ABU8XP94_9PROT</name>
<dbReference type="Pfam" id="PF01261">
    <property type="entry name" value="AP_endonuc_2"/>
    <property type="match status" value="1"/>
</dbReference>